<evidence type="ECO:0000256" key="1">
    <source>
        <dbReference type="ARBA" id="ARBA00007301"/>
    </source>
</evidence>
<feature type="binding site" evidence="5">
    <location>
        <begin position="61"/>
        <end position="66"/>
    </location>
    <ligand>
        <name>FMN</name>
        <dbReference type="ChEBI" id="CHEBI:58210"/>
    </ligand>
</feature>
<evidence type="ECO:0000259" key="7">
    <source>
        <dbReference type="Pfam" id="PF10590"/>
    </source>
</evidence>
<feature type="binding site" evidence="5">
    <location>
        <position position="105"/>
    </location>
    <ligand>
        <name>FMN</name>
        <dbReference type="ChEBI" id="CHEBI:58210"/>
    </ligand>
</feature>
<feature type="binding site" evidence="5">
    <location>
        <begin position="140"/>
        <end position="141"/>
    </location>
    <ligand>
        <name>FMN</name>
        <dbReference type="ChEBI" id="CHEBI:58210"/>
    </ligand>
</feature>
<feature type="domain" description="Pyridoxine 5'-phosphate oxidase dimerisation C-terminal" evidence="7">
    <location>
        <begin position="173"/>
        <end position="213"/>
    </location>
</feature>
<reference evidence="9" key="1">
    <citation type="journal article" date="2019" name="Int. J. Syst. Evol. Microbiol.">
        <title>The Global Catalogue of Microorganisms (GCM) 10K type strain sequencing project: providing services to taxonomists for standard genome sequencing and annotation.</title>
        <authorList>
            <consortium name="The Broad Institute Genomics Platform"/>
            <consortium name="The Broad Institute Genome Sequencing Center for Infectious Disease"/>
            <person name="Wu L."/>
            <person name="Ma J."/>
        </authorList>
    </citation>
    <scope>NUCLEOTIDE SEQUENCE [LARGE SCALE GENOMIC DNA]</scope>
    <source>
        <strain evidence="9">CCUG 58938</strain>
    </source>
</reference>
<feature type="binding site" evidence="5">
    <location>
        <position position="186"/>
    </location>
    <ligand>
        <name>FMN</name>
        <dbReference type="ChEBI" id="CHEBI:58210"/>
    </ligand>
</feature>
<dbReference type="HAMAP" id="MF_01629">
    <property type="entry name" value="PdxH"/>
    <property type="match status" value="1"/>
</dbReference>
<organism evidence="8 9">
    <name type="scientific">Ohtaekwangia kribbensis</name>
    <dbReference type="NCBI Taxonomy" id="688913"/>
    <lineage>
        <taxon>Bacteria</taxon>
        <taxon>Pseudomonadati</taxon>
        <taxon>Bacteroidota</taxon>
        <taxon>Cytophagia</taxon>
        <taxon>Cytophagales</taxon>
        <taxon>Fulvivirgaceae</taxon>
        <taxon>Ohtaekwangia</taxon>
    </lineage>
</organism>
<feature type="binding site" evidence="5">
    <location>
        <position position="66"/>
    </location>
    <ligand>
        <name>substrate</name>
    </ligand>
</feature>
<gene>
    <name evidence="5 8" type="primary">pdxH</name>
    <name evidence="8" type="ORF">ACFQ21_28270</name>
</gene>
<comment type="caution">
    <text evidence="8">The sequence shown here is derived from an EMBL/GenBank/DDBJ whole genome shotgun (WGS) entry which is preliminary data.</text>
</comment>
<dbReference type="Gene3D" id="2.30.110.10">
    <property type="entry name" value="Electron Transport, Fmn-binding Protein, Chain A"/>
    <property type="match status" value="1"/>
</dbReference>
<dbReference type="GO" id="GO:0004733">
    <property type="term" value="F:pyridoxamine phosphate oxidase activity"/>
    <property type="evidence" value="ECO:0007669"/>
    <property type="project" value="UniProtKB-EC"/>
</dbReference>
<dbReference type="InterPro" id="IPR000659">
    <property type="entry name" value="Pyridox_Oxase"/>
</dbReference>
<comment type="catalytic activity">
    <reaction evidence="5">
        <text>pyridoxine 5'-phosphate + O2 = pyridoxal 5'-phosphate + H2O2</text>
        <dbReference type="Rhea" id="RHEA:15149"/>
        <dbReference type="ChEBI" id="CHEBI:15379"/>
        <dbReference type="ChEBI" id="CHEBI:16240"/>
        <dbReference type="ChEBI" id="CHEBI:58589"/>
        <dbReference type="ChEBI" id="CHEBI:597326"/>
        <dbReference type="EC" id="1.4.3.5"/>
    </reaction>
</comment>
<accession>A0ABW3KAH0</accession>
<dbReference type="NCBIfam" id="NF004231">
    <property type="entry name" value="PRK05679.1"/>
    <property type="match status" value="1"/>
</dbReference>
<evidence type="ECO:0000256" key="5">
    <source>
        <dbReference type="HAMAP-Rule" id="MF_01629"/>
    </source>
</evidence>
<dbReference type="RefSeq" id="WP_377585694.1">
    <property type="nucleotide sequence ID" value="NZ_JBHTKA010000015.1"/>
</dbReference>
<feature type="binding site" evidence="5">
    <location>
        <position position="131"/>
    </location>
    <ligand>
        <name>substrate</name>
    </ligand>
</feature>
<keyword evidence="4 5" id="KW-0560">Oxidoreductase</keyword>
<dbReference type="InterPro" id="IPR011576">
    <property type="entry name" value="Pyridox_Oxase_N"/>
</dbReference>
<feature type="binding site" evidence="5">
    <location>
        <position position="123"/>
    </location>
    <ligand>
        <name>substrate</name>
    </ligand>
</feature>
<dbReference type="PROSITE" id="PS01064">
    <property type="entry name" value="PYRIDOX_OXIDASE"/>
    <property type="match status" value="1"/>
</dbReference>
<name>A0ABW3KAH0_9BACT</name>
<dbReference type="Proteomes" id="UP001597112">
    <property type="component" value="Unassembled WGS sequence"/>
</dbReference>
<evidence type="ECO:0000259" key="6">
    <source>
        <dbReference type="Pfam" id="PF01243"/>
    </source>
</evidence>
<dbReference type="InterPro" id="IPR019740">
    <property type="entry name" value="Pyridox_Oxase_CS"/>
</dbReference>
<dbReference type="NCBIfam" id="TIGR00558">
    <property type="entry name" value="pdxH"/>
    <property type="match status" value="1"/>
</dbReference>
<proteinExistence type="inferred from homology"/>
<dbReference type="InterPro" id="IPR019576">
    <property type="entry name" value="Pyridoxamine_oxidase_dimer_C"/>
</dbReference>
<keyword evidence="9" id="KW-1185">Reference proteome</keyword>
<dbReference type="Pfam" id="PF01243">
    <property type="entry name" value="PNPOx_N"/>
    <property type="match status" value="1"/>
</dbReference>
<keyword evidence="3 5" id="KW-0288">FMN</keyword>
<protein>
    <recommendedName>
        <fullName evidence="5">Pyridoxine/pyridoxamine 5'-phosphate oxidase</fullName>
        <ecNumber evidence="5">1.4.3.5</ecNumber>
    </recommendedName>
    <alternativeName>
        <fullName evidence="5">PNP/PMP oxidase</fullName>
        <shortName evidence="5">PNPOx</shortName>
    </alternativeName>
    <alternativeName>
        <fullName evidence="5">Pyridoxal 5'-phosphate synthase</fullName>
    </alternativeName>
</protein>
<comment type="pathway">
    <text evidence="5">Cofactor metabolism; pyridoxal 5'-phosphate salvage; pyridoxal 5'-phosphate from pyridoxine 5'-phosphate: step 1/1.</text>
</comment>
<evidence type="ECO:0000313" key="9">
    <source>
        <dbReference type="Proteomes" id="UP001597112"/>
    </source>
</evidence>
<dbReference type="PIRSF" id="PIRSF000190">
    <property type="entry name" value="Pyd_amn-ph_oxd"/>
    <property type="match status" value="1"/>
</dbReference>
<feature type="binding site" evidence="5">
    <location>
        <position position="196"/>
    </location>
    <ligand>
        <name>FMN</name>
        <dbReference type="ChEBI" id="CHEBI:58210"/>
    </ligand>
</feature>
<comment type="subunit">
    <text evidence="5">Homodimer.</text>
</comment>
<keyword evidence="2 5" id="KW-0285">Flavoprotein</keyword>
<dbReference type="InterPro" id="IPR012349">
    <property type="entry name" value="Split_barrel_FMN-bd"/>
</dbReference>
<feature type="binding site" evidence="5">
    <location>
        <position position="83"/>
    </location>
    <ligand>
        <name>FMN</name>
        <dbReference type="ChEBI" id="CHEBI:58210"/>
    </ligand>
</feature>
<dbReference type="PANTHER" id="PTHR10851">
    <property type="entry name" value="PYRIDOXINE-5-PHOSPHATE OXIDASE"/>
    <property type="match status" value="1"/>
</dbReference>
<dbReference type="SUPFAM" id="SSF50475">
    <property type="entry name" value="FMN-binding split barrel"/>
    <property type="match status" value="1"/>
</dbReference>
<evidence type="ECO:0000256" key="2">
    <source>
        <dbReference type="ARBA" id="ARBA00022630"/>
    </source>
</evidence>
<comment type="similarity">
    <text evidence="1 5">Belongs to the pyridoxamine 5'-phosphate oxidase family.</text>
</comment>
<comment type="pathway">
    <text evidence="5">Cofactor metabolism; pyridoxal 5'-phosphate salvage; pyridoxal 5'-phosphate from pyridoxamine 5'-phosphate: step 1/1.</text>
</comment>
<comment type="catalytic activity">
    <reaction evidence="5">
        <text>pyridoxamine 5'-phosphate + O2 + H2O = pyridoxal 5'-phosphate + H2O2 + NH4(+)</text>
        <dbReference type="Rhea" id="RHEA:15817"/>
        <dbReference type="ChEBI" id="CHEBI:15377"/>
        <dbReference type="ChEBI" id="CHEBI:15379"/>
        <dbReference type="ChEBI" id="CHEBI:16240"/>
        <dbReference type="ChEBI" id="CHEBI:28938"/>
        <dbReference type="ChEBI" id="CHEBI:58451"/>
        <dbReference type="ChEBI" id="CHEBI:597326"/>
        <dbReference type="EC" id="1.4.3.5"/>
    </reaction>
</comment>
<feature type="binding site" evidence="5">
    <location>
        <position position="127"/>
    </location>
    <ligand>
        <name>substrate</name>
    </ligand>
</feature>
<comment type="caution">
    <text evidence="5">Lacks conserved residue(s) required for the propagation of feature annotation.</text>
</comment>
<keyword evidence="5" id="KW-0664">Pyridoxine biosynthesis</keyword>
<feature type="domain" description="Pyridoxamine 5'-phosphate oxidase N-terminal" evidence="6">
    <location>
        <begin position="33"/>
        <end position="158"/>
    </location>
</feature>
<dbReference type="PANTHER" id="PTHR10851:SF0">
    <property type="entry name" value="PYRIDOXINE-5'-PHOSPHATE OXIDASE"/>
    <property type="match status" value="1"/>
</dbReference>
<sequence length="213" mass="24550">MLAIADLRQEYSKASLDVTSVQRDPVKQFEKWFTEAVQAQVPEPNAMNLATINATGTPTSRIVLLKGIENSKFVFYTNYQSSKGKELEKTPACALTFFWPELERQVRIEGTATRIDTKRSEEYFQSRPRGSQIGAWSSPQSAIIESRSILEERVKQMEKKFEGQEILPKPHQWGGFEVDPLLIEFWQGRPSRLHDRIQFNKIDGAWKIYRLAP</sequence>
<evidence type="ECO:0000256" key="3">
    <source>
        <dbReference type="ARBA" id="ARBA00022643"/>
    </source>
</evidence>
<dbReference type="EC" id="1.4.3.5" evidence="5"/>
<dbReference type="EMBL" id="JBHTKA010000015">
    <property type="protein sequence ID" value="MFD1003255.1"/>
    <property type="molecule type" value="Genomic_DNA"/>
</dbReference>
<evidence type="ECO:0000313" key="8">
    <source>
        <dbReference type="EMBL" id="MFD1003255.1"/>
    </source>
</evidence>
<comment type="cofactor">
    <cofactor evidence="5">
        <name>FMN</name>
        <dbReference type="ChEBI" id="CHEBI:58210"/>
    </cofactor>
    <text evidence="5">Binds 1 FMN per subunit.</text>
</comment>
<comment type="function">
    <text evidence="5">Catalyzes the oxidation of either pyridoxine 5'-phosphate (PNP) or pyridoxamine 5'-phosphate (PMP) into pyridoxal 5'-phosphate (PLP).</text>
</comment>
<feature type="binding site" evidence="5">
    <location>
        <begin position="76"/>
        <end position="77"/>
    </location>
    <ligand>
        <name>FMN</name>
        <dbReference type="ChEBI" id="CHEBI:58210"/>
    </ligand>
</feature>
<evidence type="ECO:0000256" key="4">
    <source>
        <dbReference type="ARBA" id="ARBA00023002"/>
    </source>
</evidence>
<feature type="binding site" evidence="5">
    <location>
        <begin position="192"/>
        <end position="194"/>
    </location>
    <ligand>
        <name>substrate</name>
    </ligand>
</feature>
<dbReference type="Pfam" id="PF10590">
    <property type="entry name" value="PNP_phzG_C"/>
    <property type="match status" value="1"/>
</dbReference>